<feature type="signal peptide" evidence="5">
    <location>
        <begin position="1"/>
        <end position="25"/>
    </location>
</feature>
<dbReference type="InterPro" id="IPR023765">
    <property type="entry name" value="SBP_5_CS"/>
</dbReference>
<accession>A0A8J3E9R0</accession>
<dbReference type="EMBL" id="BMJS01000036">
    <property type="protein sequence ID" value="GGG05554.1"/>
    <property type="molecule type" value="Genomic_DNA"/>
</dbReference>
<comment type="caution">
    <text evidence="7">The sequence shown here is derived from an EMBL/GenBank/DDBJ whole genome shotgun (WGS) entry which is preliminary data.</text>
</comment>
<comment type="similarity">
    <text evidence="2">Belongs to the bacterial solute-binding protein 5 family.</text>
</comment>
<keyword evidence="4 5" id="KW-0732">Signal</keyword>
<keyword evidence="8" id="KW-1185">Reference proteome</keyword>
<dbReference type="PIRSF" id="PIRSF002741">
    <property type="entry name" value="MppA"/>
    <property type="match status" value="1"/>
</dbReference>
<evidence type="ECO:0000256" key="2">
    <source>
        <dbReference type="ARBA" id="ARBA00005695"/>
    </source>
</evidence>
<dbReference type="RefSeq" id="WP_117003700.1">
    <property type="nucleotide sequence ID" value="NZ_BMJS01000036.1"/>
</dbReference>
<feature type="domain" description="Solute-binding protein family 5" evidence="6">
    <location>
        <begin position="83"/>
        <end position="466"/>
    </location>
</feature>
<dbReference type="GO" id="GO:0015833">
    <property type="term" value="P:peptide transport"/>
    <property type="evidence" value="ECO:0007669"/>
    <property type="project" value="TreeGrafter"/>
</dbReference>
<dbReference type="InterPro" id="IPR039424">
    <property type="entry name" value="SBP_5"/>
</dbReference>
<dbReference type="Proteomes" id="UP000636949">
    <property type="component" value="Unassembled WGS sequence"/>
</dbReference>
<reference evidence="7" key="2">
    <citation type="submission" date="2020-09" db="EMBL/GenBank/DDBJ databases">
        <authorList>
            <person name="Sun Q."/>
            <person name="Zhou Y."/>
        </authorList>
    </citation>
    <scope>NUCLEOTIDE SEQUENCE</scope>
    <source>
        <strain evidence="7">CGMCC 1.15758</strain>
    </source>
</reference>
<dbReference type="GO" id="GO:0043190">
    <property type="term" value="C:ATP-binding cassette (ABC) transporter complex"/>
    <property type="evidence" value="ECO:0007669"/>
    <property type="project" value="InterPro"/>
</dbReference>
<dbReference type="AlphaFoldDB" id="A0A8J3E9R0"/>
<name>A0A8J3E9R0_9GAMM</name>
<dbReference type="Pfam" id="PF00496">
    <property type="entry name" value="SBP_bac_5"/>
    <property type="match status" value="1"/>
</dbReference>
<organism evidence="7 8">
    <name type="scientific">Cysteiniphilum litorale</name>
    <dbReference type="NCBI Taxonomy" id="2056700"/>
    <lineage>
        <taxon>Bacteria</taxon>
        <taxon>Pseudomonadati</taxon>
        <taxon>Pseudomonadota</taxon>
        <taxon>Gammaproteobacteria</taxon>
        <taxon>Thiotrichales</taxon>
        <taxon>Fastidiosibacteraceae</taxon>
        <taxon>Cysteiniphilum</taxon>
    </lineage>
</organism>
<evidence type="ECO:0000256" key="4">
    <source>
        <dbReference type="ARBA" id="ARBA00022729"/>
    </source>
</evidence>
<dbReference type="PANTHER" id="PTHR30290">
    <property type="entry name" value="PERIPLASMIC BINDING COMPONENT OF ABC TRANSPORTER"/>
    <property type="match status" value="1"/>
</dbReference>
<dbReference type="InterPro" id="IPR000914">
    <property type="entry name" value="SBP_5_dom"/>
</dbReference>
<evidence type="ECO:0000313" key="8">
    <source>
        <dbReference type="Proteomes" id="UP000636949"/>
    </source>
</evidence>
<gene>
    <name evidence="7" type="primary">oppA</name>
    <name evidence="7" type="ORF">GCM10010995_23820</name>
</gene>
<evidence type="ECO:0000256" key="3">
    <source>
        <dbReference type="ARBA" id="ARBA00022448"/>
    </source>
</evidence>
<dbReference type="PROSITE" id="PS51257">
    <property type="entry name" value="PROKAR_LIPOPROTEIN"/>
    <property type="match status" value="1"/>
</dbReference>
<evidence type="ECO:0000313" key="7">
    <source>
        <dbReference type="EMBL" id="GGG05554.1"/>
    </source>
</evidence>
<sequence>MKQSKLIPSLLLSALFIAGCGGSNSQTSNKSLDQVAPKGKDTFVRANAAEPDSLDPAHAQDVYSTNIMYDIGEGLMSENQKNEPVPGVAKSYKVSKDGLTYTFYLRDNAKWSNGKPVTAEDFAYALKRAVNPQTASEMAYKLAPIQNAQAIMDGKKPVSSLGVKVINAHEIEITLDYPVYYFLSIMADPVTYPVYKAGVEQYGKGFFQAGKLISNGPYELKEWVPNGYVLVTKNPYYWDAEHVKIQNVKFLPIVDRSSALNAYASGQVDYVQYVPTVSLDVLKKRYGTELQSTPWLTLDYLDFNMTKPPFKDNKDLREALSLAIDRVALAKNVVNDGSVPAYSLFPADIDGGRYKNVIYAWHDWSQEKRIDLAKELYKKAGYSADNPLVVSLDYNTDGRLKKLMEAISQMWAQNLGVKVNLANSEFKVFLKLRQSHSYEGVARDGWVADFDTIDNFANMWMCTNPQNNAGYCNAEYDKLITQGQKQLTADSAIPYYTKALDLMQNDYPSTPLIVQPVVHLVKPYVVGYEIQNNHLDHFYDKWLSFKYQA</sequence>
<protein>
    <submittedName>
        <fullName evidence="7">Oligopeptide ABC transporter substrate-binding protein OppA</fullName>
    </submittedName>
</protein>
<dbReference type="FunFam" id="3.90.76.10:FF:000001">
    <property type="entry name" value="Oligopeptide ABC transporter substrate-binding protein"/>
    <property type="match status" value="1"/>
</dbReference>
<dbReference type="Gene3D" id="3.10.105.10">
    <property type="entry name" value="Dipeptide-binding Protein, Domain 3"/>
    <property type="match status" value="1"/>
</dbReference>
<comment type="subcellular location">
    <subcellularLocation>
        <location evidence="1">Cell envelope</location>
    </subcellularLocation>
</comment>
<dbReference type="GO" id="GO:0030288">
    <property type="term" value="C:outer membrane-bounded periplasmic space"/>
    <property type="evidence" value="ECO:0007669"/>
    <property type="project" value="UniProtKB-ARBA"/>
</dbReference>
<dbReference type="PANTHER" id="PTHR30290:SF10">
    <property type="entry name" value="PERIPLASMIC OLIGOPEPTIDE-BINDING PROTEIN-RELATED"/>
    <property type="match status" value="1"/>
</dbReference>
<dbReference type="Gene3D" id="3.40.190.10">
    <property type="entry name" value="Periplasmic binding protein-like II"/>
    <property type="match status" value="1"/>
</dbReference>
<feature type="chain" id="PRO_5035247799" evidence="5">
    <location>
        <begin position="26"/>
        <end position="549"/>
    </location>
</feature>
<proteinExistence type="inferred from homology"/>
<dbReference type="PROSITE" id="PS01040">
    <property type="entry name" value="SBP_BACTERIAL_5"/>
    <property type="match status" value="1"/>
</dbReference>
<dbReference type="OrthoDB" id="9801912at2"/>
<evidence type="ECO:0000259" key="6">
    <source>
        <dbReference type="Pfam" id="PF00496"/>
    </source>
</evidence>
<keyword evidence="3" id="KW-0813">Transport</keyword>
<evidence type="ECO:0000256" key="1">
    <source>
        <dbReference type="ARBA" id="ARBA00004196"/>
    </source>
</evidence>
<dbReference type="CDD" id="cd08504">
    <property type="entry name" value="PBP2_OppA"/>
    <property type="match status" value="1"/>
</dbReference>
<reference evidence="7" key="1">
    <citation type="journal article" date="2014" name="Int. J. Syst. Evol. Microbiol.">
        <title>Complete genome sequence of Corynebacterium casei LMG S-19264T (=DSM 44701T), isolated from a smear-ripened cheese.</title>
        <authorList>
            <consortium name="US DOE Joint Genome Institute (JGI-PGF)"/>
            <person name="Walter F."/>
            <person name="Albersmeier A."/>
            <person name="Kalinowski J."/>
            <person name="Ruckert C."/>
        </authorList>
    </citation>
    <scope>NUCLEOTIDE SEQUENCE</scope>
    <source>
        <strain evidence="7">CGMCC 1.15758</strain>
    </source>
</reference>
<dbReference type="Gene3D" id="3.90.76.10">
    <property type="entry name" value="Dipeptide-binding Protein, Domain 1"/>
    <property type="match status" value="1"/>
</dbReference>
<evidence type="ECO:0000256" key="5">
    <source>
        <dbReference type="SAM" id="SignalP"/>
    </source>
</evidence>
<dbReference type="InterPro" id="IPR030678">
    <property type="entry name" value="Peptide/Ni-bd"/>
</dbReference>
<dbReference type="GO" id="GO:1904680">
    <property type="term" value="F:peptide transmembrane transporter activity"/>
    <property type="evidence" value="ECO:0007669"/>
    <property type="project" value="TreeGrafter"/>
</dbReference>
<dbReference type="SUPFAM" id="SSF53850">
    <property type="entry name" value="Periplasmic binding protein-like II"/>
    <property type="match status" value="1"/>
</dbReference>